<dbReference type="PANTHER" id="PTHR34352">
    <property type="entry name" value="PROTEIN YHFA"/>
    <property type="match status" value="1"/>
</dbReference>
<dbReference type="Gene3D" id="3.30.300.20">
    <property type="match status" value="1"/>
</dbReference>
<dbReference type="EMBL" id="JACCAU010000001">
    <property type="protein sequence ID" value="NYH13878.1"/>
    <property type="molecule type" value="Genomic_DNA"/>
</dbReference>
<evidence type="ECO:0000313" key="2">
    <source>
        <dbReference type="EMBL" id="NYH13878.1"/>
    </source>
</evidence>
<gene>
    <name evidence="2" type="ORF">GGD41_001106</name>
</gene>
<dbReference type="Proteomes" id="UP000572540">
    <property type="component" value="Unassembled WGS sequence"/>
</dbReference>
<protein>
    <submittedName>
        <fullName evidence="2">Putative redox protein</fullName>
    </submittedName>
</protein>
<accession>A0A7Z0AYN0</accession>
<organism evidence="2 3">
    <name type="scientific">Paraburkholderia bryophila</name>
    <dbReference type="NCBI Taxonomy" id="420952"/>
    <lineage>
        <taxon>Bacteria</taxon>
        <taxon>Pseudomonadati</taxon>
        <taxon>Pseudomonadota</taxon>
        <taxon>Betaproteobacteria</taxon>
        <taxon>Burkholderiales</taxon>
        <taxon>Burkholderiaceae</taxon>
        <taxon>Paraburkholderia</taxon>
    </lineage>
</organism>
<name>A0A7Z0AYN0_9BURK</name>
<dbReference type="PANTHER" id="PTHR34352:SF1">
    <property type="entry name" value="PROTEIN YHFA"/>
    <property type="match status" value="1"/>
</dbReference>
<sequence>MNMRQRNTQAVITHKFQPKSPRANPQTPGYNAVSILRSAVEHSMECKVSWMGQDGMAFAAETGSGHLVAMDGAPEGGGRNLAPRPMEMVLLGTGGCTAYDVVMILKKSRQEIAGCSVTLKAERASEDPKVFTKVHFHFTVTGKNLNPATVERAINLSHDKYCSASIMIAKTAELTHSFDIVAG</sequence>
<dbReference type="InterPro" id="IPR003718">
    <property type="entry name" value="OsmC/Ohr_fam"/>
</dbReference>
<dbReference type="InterPro" id="IPR015946">
    <property type="entry name" value="KH_dom-like_a/b"/>
</dbReference>
<proteinExistence type="predicted"/>
<comment type="caution">
    <text evidence="2">The sequence shown here is derived from an EMBL/GenBank/DDBJ whole genome shotgun (WGS) entry which is preliminary data.</text>
</comment>
<dbReference type="SUPFAM" id="SSF82784">
    <property type="entry name" value="OsmC-like"/>
    <property type="match status" value="1"/>
</dbReference>
<feature type="region of interest" description="Disordered" evidence="1">
    <location>
        <begin position="1"/>
        <end position="29"/>
    </location>
</feature>
<dbReference type="Pfam" id="PF02566">
    <property type="entry name" value="OsmC"/>
    <property type="match status" value="1"/>
</dbReference>
<dbReference type="InterPro" id="IPR036102">
    <property type="entry name" value="OsmC/Ohrsf"/>
</dbReference>
<reference evidence="2 3" key="1">
    <citation type="submission" date="2020-07" db="EMBL/GenBank/DDBJ databases">
        <title>Exploring microbial biodiversity for novel pathways involved in the catabolism of aromatic compounds derived from lignin.</title>
        <authorList>
            <person name="Elkins J."/>
        </authorList>
    </citation>
    <scope>NUCLEOTIDE SEQUENCE [LARGE SCALE GENOMIC DNA]</scope>
    <source>
        <strain evidence="2 3">H2C3B</strain>
    </source>
</reference>
<feature type="compositionally biased region" description="Polar residues" evidence="1">
    <location>
        <begin position="1"/>
        <end position="11"/>
    </location>
</feature>
<evidence type="ECO:0000313" key="3">
    <source>
        <dbReference type="Proteomes" id="UP000572540"/>
    </source>
</evidence>
<evidence type="ECO:0000256" key="1">
    <source>
        <dbReference type="SAM" id="MobiDB-lite"/>
    </source>
</evidence>
<dbReference type="Gene3D" id="2.20.25.10">
    <property type="match status" value="1"/>
</dbReference>
<dbReference type="AlphaFoldDB" id="A0A7Z0AYN0"/>
<dbReference type="NCBIfam" id="NF008009">
    <property type="entry name" value="PRK10738.1"/>
    <property type="match status" value="1"/>
</dbReference>